<dbReference type="EC" id="2.4.2.19" evidence="4"/>
<dbReference type="CDD" id="cd01572">
    <property type="entry name" value="QPRTase"/>
    <property type="match status" value="1"/>
</dbReference>
<evidence type="ECO:0000256" key="5">
    <source>
        <dbReference type="ARBA" id="ARBA00022642"/>
    </source>
</evidence>
<protein>
    <recommendedName>
        <fullName evidence="4">nicotinate-nucleotide diphosphorylase (carboxylating)</fullName>
        <ecNumber evidence="4">2.4.2.19</ecNumber>
    </recommendedName>
    <alternativeName>
        <fullName evidence="8">Quinolinate phosphoribosyltransferase [decarboxylating]</fullName>
    </alternativeName>
</protein>
<dbReference type="InterPro" id="IPR004393">
    <property type="entry name" value="NadC"/>
</dbReference>
<feature type="domain" description="Quinolinate phosphoribosyl transferase C-terminal" evidence="10">
    <location>
        <begin position="176"/>
        <end position="340"/>
    </location>
</feature>
<keyword evidence="7 12" id="KW-0808">Transferase</keyword>
<comment type="pathway">
    <text evidence="2">Cofactor biosynthesis; NAD(+) biosynthesis; nicotinate D-ribonucleotide from quinolinate: step 1/1.</text>
</comment>
<sequence length="347" mass="36130">MTSPDTSRAQSVDLTLLPIGTRPDAEPAAGGCGDGCGCGGGAEGEYDPLECGLDPGLATLLAEAGLDPVQVEDIAHLAVEEDLDHGTDVTTVATVPEDAVATADFTSRAAGTVAGLHVAEAVLSLVCTEDFEVERHVADGDRVEAGQVLLTVTARTRELLTAERSALNLLCHLSGIATATRAWADALAGTRTRVRDTRKTTPGLRALEKYAVRCGGGVNHRMSLSDAALIKDNHVLAAGGVAEAFRRVREEFPGVPVEVEVDRLDQLEAVLAEGADLVLLDNFTPELTRQAVALAAGRATLESSGGLTLDTARAYAEAGVDYVAVGALTHSAPILDIGLDLRPERRD</sequence>
<dbReference type="InterPro" id="IPR022412">
    <property type="entry name" value="Quinolinate_PRibosylTrfase_N"/>
</dbReference>
<reference evidence="13" key="1">
    <citation type="submission" date="2023-07" db="EMBL/GenBank/DDBJ databases">
        <title>30 novel species of actinomycetes from the DSMZ collection.</title>
        <authorList>
            <person name="Nouioui I."/>
        </authorList>
    </citation>
    <scope>NUCLEOTIDE SEQUENCE [LARGE SCALE GENOMIC DNA]</scope>
    <source>
        <strain evidence="13">DSM 44917</strain>
    </source>
</reference>
<feature type="domain" description="Quinolinate phosphoribosyl transferase N-terminal" evidence="11">
    <location>
        <begin position="88"/>
        <end position="174"/>
    </location>
</feature>
<dbReference type="InterPro" id="IPR002638">
    <property type="entry name" value="Quinolinate_PRibosylTrfase_C"/>
</dbReference>
<dbReference type="GO" id="GO:0004514">
    <property type="term" value="F:nicotinate-nucleotide diphosphorylase (carboxylating) activity"/>
    <property type="evidence" value="ECO:0007669"/>
    <property type="project" value="UniProtKB-EC"/>
</dbReference>
<keyword evidence="5" id="KW-0662">Pyridine nucleotide biosynthesis</keyword>
<comment type="similarity">
    <text evidence="3">Belongs to the NadC/ModD family.</text>
</comment>
<dbReference type="EMBL" id="JAVREN010000028">
    <property type="protein sequence ID" value="MDT0308944.1"/>
    <property type="molecule type" value="Genomic_DNA"/>
</dbReference>
<evidence type="ECO:0000256" key="3">
    <source>
        <dbReference type="ARBA" id="ARBA00009400"/>
    </source>
</evidence>
<comment type="catalytic activity">
    <reaction evidence="9">
        <text>nicotinate beta-D-ribonucleotide + CO2 + diphosphate = quinolinate + 5-phospho-alpha-D-ribose 1-diphosphate + 2 H(+)</text>
        <dbReference type="Rhea" id="RHEA:12733"/>
        <dbReference type="ChEBI" id="CHEBI:15378"/>
        <dbReference type="ChEBI" id="CHEBI:16526"/>
        <dbReference type="ChEBI" id="CHEBI:29959"/>
        <dbReference type="ChEBI" id="CHEBI:33019"/>
        <dbReference type="ChEBI" id="CHEBI:57502"/>
        <dbReference type="ChEBI" id="CHEBI:58017"/>
        <dbReference type="EC" id="2.4.2.19"/>
    </reaction>
</comment>
<evidence type="ECO:0000313" key="13">
    <source>
        <dbReference type="Proteomes" id="UP001183388"/>
    </source>
</evidence>
<dbReference type="NCBIfam" id="TIGR00078">
    <property type="entry name" value="nadC"/>
    <property type="match status" value="1"/>
</dbReference>
<gene>
    <name evidence="12" type="primary">nadC</name>
    <name evidence="12" type="ORF">RM780_18535</name>
</gene>
<name>A0ABU2LBH9_9ACTN</name>
<dbReference type="Pfam" id="PF02749">
    <property type="entry name" value="QRPTase_N"/>
    <property type="match status" value="1"/>
</dbReference>
<dbReference type="InterPro" id="IPR037128">
    <property type="entry name" value="Quinolinate_PRibosylTase_N_sf"/>
</dbReference>
<dbReference type="InterPro" id="IPR027277">
    <property type="entry name" value="NadC/ModD"/>
</dbReference>
<dbReference type="Gene3D" id="3.90.1170.20">
    <property type="entry name" value="Quinolinate phosphoribosyl transferase, N-terminal domain"/>
    <property type="match status" value="1"/>
</dbReference>
<evidence type="ECO:0000256" key="7">
    <source>
        <dbReference type="ARBA" id="ARBA00022679"/>
    </source>
</evidence>
<dbReference type="PANTHER" id="PTHR32179:SF3">
    <property type="entry name" value="NICOTINATE-NUCLEOTIDE PYROPHOSPHORYLASE [CARBOXYLATING]"/>
    <property type="match status" value="1"/>
</dbReference>
<evidence type="ECO:0000256" key="9">
    <source>
        <dbReference type="ARBA" id="ARBA00047445"/>
    </source>
</evidence>
<dbReference type="Proteomes" id="UP001183388">
    <property type="component" value="Unassembled WGS sequence"/>
</dbReference>
<keyword evidence="13" id="KW-1185">Reference proteome</keyword>
<dbReference type="Pfam" id="PF01729">
    <property type="entry name" value="QRPTase_C"/>
    <property type="match status" value="1"/>
</dbReference>
<evidence type="ECO:0000259" key="11">
    <source>
        <dbReference type="Pfam" id="PF02749"/>
    </source>
</evidence>
<organism evidence="12 13">
    <name type="scientific">Streptomyces boetiae</name>
    <dbReference type="NCBI Taxonomy" id="3075541"/>
    <lineage>
        <taxon>Bacteria</taxon>
        <taxon>Bacillati</taxon>
        <taxon>Actinomycetota</taxon>
        <taxon>Actinomycetes</taxon>
        <taxon>Kitasatosporales</taxon>
        <taxon>Streptomycetaceae</taxon>
        <taxon>Streptomyces</taxon>
    </lineage>
</organism>
<evidence type="ECO:0000256" key="8">
    <source>
        <dbReference type="ARBA" id="ARBA00033102"/>
    </source>
</evidence>
<proteinExistence type="inferred from homology"/>
<dbReference type="SUPFAM" id="SSF54675">
    <property type="entry name" value="Nicotinate/Quinolinate PRTase N-terminal domain-like"/>
    <property type="match status" value="1"/>
</dbReference>
<evidence type="ECO:0000256" key="6">
    <source>
        <dbReference type="ARBA" id="ARBA00022676"/>
    </source>
</evidence>
<dbReference type="Gene3D" id="3.20.20.70">
    <property type="entry name" value="Aldolase class I"/>
    <property type="match status" value="1"/>
</dbReference>
<dbReference type="InterPro" id="IPR013785">
    <property type="entry name" value="Aldolase_TIM"/>
</dbReference>
<evidence type="ECO:0000256" key="1">
    <source>
        <dbReference type="ARBA" id="ARBA00003237"/>
    </source>
</evidence>
<evidence type="ECO:0000256" key="2">
    <source>
        <dbReference type="ARBA" id="ARBA00004893"/>
    </source>
</evidence>
<comment type="function">
    <text evidence="1">Involved in the catabolism of quinolinic acid (QA).</text>
</comment>
<evidence type="ECO:0000256" key="4">
    <source>
        <dbReference type="ARBA" id="ARBA00011944"/>
    </source>
</evidence>
<keyword evidence="6 12" id="KW-0328">Glycosyltransferase</keyword>
<comment type="caution">
    <text evidence="12">The sequence shown here is derived from an EMBL/GenBank/DDBJ whole genome shotgun (WGS) entry which is preliminary data.</text>
</comment>
<evidence type="ECO:0000259" key="10">
    <source>
        <dbReference type="Pfam" id="PF01729"/>
    </source>
</evidence>
<dbReference type="PANTHER" id="PTHR32179">
    <property type="entry name" value="NICOTINATE-NUCLEOTIDE PYROPHOSPHORYLASE [CARBOXYLATING]"/>
    <property type="match status" value="1"/>
</dbReference>
<evidence type="ECO:0000313" key="12">
    <source>
        <dbReference type="EMBL" id="MDT0308944.1"/>
    </source>
</evidence>
<dbReference type="InterPro" id="IPR036068">
    <property type="entry name" value="Nicotinate_pribotase-like_C"/>
</dbReference>
<accession>A0ABU2LBH9</accession>
<dbReference type="SUPFAM" id="SSF51690">
    <property type="entry name" value="Nicotinate/Quinolinate PRTase C-terminal domain-like"/>
    <property type="match status" value="1"/>
</dbReference>